<dbReference type="InterPro" id="IPR000878">
    <property type="entry name" value="4pyrrol_Mease"/>
</dbReference>
<evidence type="ECO:0000256" key="4">
    <source>
        <dbReference type="ARBA" id="ARBA00022679"/>
    </source>
</evidence>
<dbReference type="EC" id="2.1.1.198" evidence="6"/>
<dbReference type="InterPro" id="IPR014776">
    <property type="entry name" value="4pyrrole_Mease_sub2"/>
</dbReference>
<dbReference type="GO" id="GO:0070677">
    <property type="term" value="F:rRNA (cytosine-2'-O-)-methyltransferase activity"/>
    <property type="evidence" value="ECO:0007669"/>
    <property type="project" value="UniProtKB-UniRule"/>
</dbReference>
<dbReference type="HAMAP" id="MF_01877">
    <property type="entry name" value="16SrRNA_methyltr_I"/>
    <property type="match status" value="1"/>
</dbReference>
<dbReference type="InterPro" id="IPR008189">
    <property type="entry name" value="rRNA_ssu_MeTfrase_I"/>
</dbReference>
<evidence type="ECO:0000256" key="6">
    <source>
        <dbReference type="HAMAP-Rule" id="MF_01877"/>
    </source>
</evidence>
<protein>
    <recommendedName>
        <fullName evidence="6">Ribosomal RNA small subunit methyltransferase I</fullName>
        <ecNumber evidence="6">2.1.1.198</ecNumber>
    </recommendedName>
    <alternativeName>
        <fullName evidence="6">16S rRNA 2'-O-ribose C1402 methyltransferase</fullName>
    </alternativeName>
    <alternativeName>
        <fullName evidence="6">rRNA (cytidine-2'-O-)-methyltransferase RsmI</fullName>
    </alternativeName>
</protein>
<accession>A0A6N7XB84</accession>
<dbReference type="Gene3D" id="3.30.950.10">
    <property type="entry name" value="Methyltransferase, Cobalt-precorrin-4 Transmethylase, Domain 2"/>
    <property type="match status" value="1"/>
</dbReference>
<evidence type="ECO:0000256" key="3">
    <source>
        <dbReference type="ARBA" id="ARBA00022603"/>
    </source>
</evidence>
<dbReference type="PIRSF" id="PIRSF005917">
    <property type="entry name" value="MTase_YraL"/>
    <property type="match status" value="1"/>
</dbReference>
<keyword evidence="5 6" id="KW-0949">S-adenosyl-L-methionine</keyword>
<name>A0A6N7XB84_9ACTN</name>
<dbReference type="PANTHER" id="PTHR46111">
    <property type="entry name" value="RIBOSOMAL RNA SMALL SUBUNIT METHYLTRANSFERASE I"/>
    <property type="match status" value="1"/>
</dbReference>
<dbReference type="Proteomes" id="UP000434342">
    <property type="component" value="Unassembled WGS sequence"/>
</dbReference>
<dbReference type="AlphaFoldDB" id="A0A6N7XB84"/>
<keyword evidence="2 6" id="KW-0698">rRNA processing</keyword>
<keyword evidence="3 6" id="KW-0489">Methyltransferase</keyword>
<dbReference type="NCBIfam" id="TIGR00096">
    <property type="entry name" value="16S rRNA (cytidine(1402)-2'-O)-methyltransferase"/>
    <property type="match status" value="1"/>
</dbReference>
<dbReference type="InterPro" id="IPR014777">
    <property type="entry name" value="4pyrrole_Mease_sub1"/>
</dbReference>
<keyword evidence="4 6" id="KW-0808">Transferase</keyword>
<dbReference type="FunFam" id="3.30.950.10:FF:000002">
    <property type="entry name" value="Ribosomal RNA small subunit methyltransferase I"/>
    <property type="match status" value="1"/>
</dbReference>
<evidence type="ECO:0000313" key="9">
    <source>
        <dbReference type="Proteomes" id="UP000434342"/>
    </source>
</evidence>
<dbReference type="InterPro" id="IPR018063">
    <property type="entry name" value="SAM_MeTrfase_RsmI_CS"/>
</dbReference>
<comment type="catalytic activity">
    <reaction evidence="6">
        <text>cytidine(1402) in 16S rRNA + S-adenosyl-L-methionine = 2'-O-methylcytidine(1402) in 16S rRNA + S-adenosyl-L-homocysteine + H(+)</text>
        <dbReference type="Rhea" id="RHEA:42924"/>
        <dbReference type="Rhea" id="RHEA-COMP:10285"/>
        <dbReference type="Rhea" id="RHEA-COMP:10286"/>
        <dbReference type="ChEBI" id="CHEBI:15378"/>
        <dbReference type="ChEBI" id="CHEBI:57856"/>
        <dbReference type="ChEBI" id="CHEBI:59789"/>
        <dbReference type="ChEBI" id="CHEBI:74495"/>
        <dbReference type="ChEBI" id="CHEBI:82748"/>
        <dbReference type="EC" id="2.1.1.198"/>
    </reaction>
</comment>
<comment type="caution">
    <text evidence="8">The sequence shown here is derived from an EMBL/GenBank/DDBJ whole genome shotgun (WGS) entry which is preliminary data.</text>
</comment>
<dbReference type="EMBL" id="VUND01000002">
    <property type="protein sequence ID" value="MST60517.1"/>
    <property type="molecule type" value="Genomic_DNA"/>
</dbReference>
<evidence type="ECO:0000256" key="5">
    <source>
        <dbReference type="ARBA" id="ARBA00022691"/>
    </source>
</evidence>
<organism evidence="8 9">
    <name type="scientific">Parafannyhessea umbonata</name>
    <dbReference type="NCBI Taxonomy" id="604330"/>
    <lineage>
        <taxon>Bacteria</taxon>
        <taxon>Bacillati</taxon>
        <taxon>Actinomycetota</taxon>
        <taxon>Coriobacteriia</taxon>
        <taxon>Coriobacteriales</taxon>
        <taxon>Atopobiaceae</taxon>
        <taxon>Parafannyhessea</taxon>
    </lineage>
</organism>
<keyword evidence="1 6" id="KW-0963">Cytoplasm</keyword>
<reference evidence="8 9" key="1">
    <citation type="submission" date="2019-08" db="EMBL/GenBank/DDBJ databases">
        <title>In-depth cultivation of the pig gut microbiome towards novel bacterial diversity and tailored functional studies.</title>
        <authorList>
            <person name="Wylensek D."/>
            <person name="Hitch T.C.A."/>
            <person name="Clavel T."/>
        </authorList>
    </citation>
    <scope>NUCLEOTIDE SEQUENCE [LARGE SCALE GENOMIC DNA]</scope>
    <source>
        <strain evidence="8 9">WB01_CNA04</strain>
    </source>
</reference>
<evidence type="ECO:0000259" key="7">
    <source>
        <dbReference type="Pfam" id="PF00590"/>
    </source>
</evidence>
<dbReference type="SUPFAM" id="SSF53790">
    <property type="entry name" value="Tetrapyrrole methylase"/>
    <property type="match status" value="1"/>
</dbReference>
<dbReference type="PANTHER" id="PTHR46111:SF1">
    <property type="entry name" value="RIBOSOMAL RNA SMALL SUBUNIT METHYLTRANSFERASE I"/>
    <property type="match status" value="1"/>
</dbReference>
<dbReference type="InterPro" id="IPR035996">
    <property type="entry name" value="4pyrrol_Methylase_sf"/>
</dbReference>
<comment type="subcellular location">
    <subcellularLocation>
        <location evidence="6">Cytoplasm</location>
    </subcellularLocation>
</comment>
<evidence type="ECO:0000256" key="1">
    <source>
        <dbReference type="ARBA" id="ARBA00022490"/>
    </source>
</evidence>
<sequence>MVLSDVEDRRQALELGREDLPRILRAKDAGVSAPASGVLSVVGTPIGNLSDASPRVIQTLKSADLLLCEDTRVTSKLLARFDVHVPLQRADENVLDQRVEPTLERIEAGDRVAFVSDAGMPGVSDPGQRLVDAALDRGLRVEVIPGPSAAICALVASGLPMEHFFFEGFLPRKAGAMRARLEELSVVPGALVVYESPHRVATTLARIAEVLPDREVALVRELTKVHEECLRGRAPELAALVAERDEVKGECVVVIGAPTEEELLGRRDAASRGTQSLEEAIRAGLEEGEPKTKLAKRLAKSFSLTKAEAYDAILRESDR</sequence>
<gene>
    <name evidence="6 8" type="primary">rsmI</name>
    <name evidence="8" type="ORF">FYJ69_06290</name>
</gene>
<comment type="function">
    <text evidence="6">Catalyzes the 2'-O-methylation of the ribose of cytidine 1402 (C1402) in 16S rRNA.</text>
</comment>
<feature type="domain" description="Tetrapyrrole methylase" evidence="7">
    <location>
        <begin position="39"/>
        <end position="237"/>
    </location>
</feature>
<proteinExistence type="inferred from homology"/>
<dbReference type="PROSITE" id="PS01296">
    <property type="entry name" value="RSMI"/>
    <property type="match status" value="1"/>
</dbReference>
<comment type="similarity">
    <text evidence="6">Belongs to the methyltransferase superfamily. RsmI family.</text>
</comment>
<evidence type="ECO:0000256" key="2">
    <source>
        <dbReference type="ARBA" id="ARBA00022552"/>
    </source>
</evidence>
<dbReference type="GO" id="GO:0005737">
    <property type="term" value="C:cytoplasm"/>
    <property type="evidence" value="ECO:0007669"/>
    <property type="project" value="UniProtKB-SubCell"/>
</dbReference>
<dbReference type="Gene3D" id="3.40.1010.10">
    <property type="entry name" value="Cobalt-precorrin-4 Transmethylase, Domain 1"/>
    <property type="match status" value="1"/>
</dbReference>
<evidence type="ECO:0000313" key="8">
    <source>
        <dbReference type="EMBL" id="MST60517.1"/>
    </source>
</evidence>
<dbReference type="CDD" id="cd11648">
    <property type="entry name" value="RsmI"/>
    <property type="match status" value="1"/>
</dbReference>
<dbReference type="Pfam" id="PF00590">
    <property type="entry name" value="TP_methylase"/>
    <property type="match status" value="1"/>
</dbReference>